<sequence>MFSFRSAPPTPAPCGCTDHDAFPYKDEWTFDVDKNSLFATQFGHVIPGDKLDEESEEDFHRRIGGAVGKMVKVKADAHSFQVLAPWTPVDGSDGQPGVGAKRTFQWVYKLQVRSVAGVKLPIPEESRMLMEWEVLKNDEGAISIVALSKQLDIPYGDTFITHVRLCFSDDAAATAGGSEGSKVTVLMKVDFAKSGFLNFVTEKITLSETPPLWKEIEAAMRADLANANANEQAA</sequence>
<dbReference type="AlphaFoldDB" id="A0A139AKK2"/>
<feature type="domain" description="VASt" evidence="3">
    <location>
        <begin position="20"/>
        <end position="224"/>
    </location>
</feature>
<proteinExistence type="predicted"/>
<name>A0A139AKK2_GONPJ</name>
<gene>
    <name evidence="4" type="ORF">M427DRAFT_54987</name>
</gene>
<evidence type="ECO:0000256" key="1">
    <source>
        <dbReference type="ARBA" id="ARBA00004370"/>
    </source>
</evidence>
<dbReference type="Proteomes" id="UP000070544">
    <property type="component" value="Unassembled WGS sequence"/>
</dbReference>
<protein>
    <recommendedName>
        <fullName evidence="3">VASt domain-containing protein</fullName>
    </recommendedName>
</protein>
<dbReference type="Pfam" id="PF16016">
    <property type="entry name" value="VASt"/>
    <property type="match status" value="1"/>
</dbReference>
<comment type="subcellular location">
    <subcellularLocation>
        <location evidence="1">Membrane</location>
    </subcellularLocation>
</comment>
<reference evidence="4 5" key="1">
    <citation type="journal article" date="2015" name="Genome Biol. Evol.">
        <title>Phylogenomic analyses indicate that early fungi evolved digesting cell walls of algal ancestors of land plants.</title>
        <authorList>
            <person name="Chang Y."/>
            <person name="Wang S."/>
            <person name="Sekimoto S."/>
            <person name="Aerts A.L."/>
            <person name="Choi C."/>
            <person name="Clum A."/>
            <person name="LaButti K.M."/>
            <person name="Lindquist E.A."/>
            <person name="Yee Ngan C."/>
            <person name="Ohm R.A."/>
            <person name="Salamov A.A."/>
            <person name="Grigoriev I.V."/>
            <person name="Spatafora J.W."/>
            <person name="Berbee M.L."/>
        </authorList>
    </citation>
    <scope>NUCLEOTIDE SEQUENCE [LARGE SCALE GENOMIC DNA]</scope>
    <source>
        <strain evidence="4 5">JEL478</strain>
    </source>
</reference>
<dbReference type="PROSITE" id="PS51778">
    <property type="entry name" value="VAST"/>
    <property type="match status" value="1"/>
</dbReference>
<keyword evidence="2" id="KW-0472">Membrane</keyword>
<evidence type="ECO:0000259" key="3">
    <source>
        <dbReference type="PROSITE" id="PS51778"/>
    </source>
</evidence>
<dbReference type="EMBL" id="KQ965749">
    <property type="protein sequence ID" value="KXS16955.1"/>
    <property type="molecule type" value="Genomic_DNA"/>
</dbReference>
<evidence type="ECO:0000313" key="5">
    <source>
        <dbReference type="Proteomes" id="UP000070544"/>
    </source>
</evidence>
<dbReference type="GO" id="GO:0016020">
    <property type="term" value="C:membrane"/>
    <property type="evidence" value="ECO:0007669"/>
    <property type="project" value="UniProtKB-SubCell"/>
</dbReference>
<dbReference type="InterPro" id="IPR031968">
    <property type="entry name" value="VASt"/>
</dbReference>
<keyword evidence="5" id="KW-1185">Reference proteome</keyword>
<accession>A0A139AKK2</accession>
<organism evidence="4 5">
    <name type="scientific">Gonapodya prolifera (strain JEL478)</name>
    <name type="common">Monoblepharis prolifera</name>
    <dbReference type="NCBI Taxonomy" id="1344416"/>
    <lineage>
        <taxon>Eukaryota</taxon>
        <taxon>Fungi</taxon>
        <taxon>Fungi incertae sedis</taxon>
        <taxon>Chytridiomycota</taxon>
        <taxon>Chytridiomycota incertae sedis</taxon>
        <taxon>Monoblepharidomycetes</taxon>
        <taxon>Monoblepharidales</taxon>
        <taxon>Gonapodyaceae</taxon>
        <taxon>Gonapodya</taxon>
    </lineage>
</organism>
<evidence type="ECO:0000256" key="2">
    <source>
        <dbReference type="ARBA" id="ARBA00023136"/>
    </source>
</evidence>
<evidence type="ECO:0000313" key="4">
    <source>
        <dbReference type="EMBL" id="KXS16955.1"/>
    </source>
</evidence>